<sequence length="202" mass="23537">MYLIEWMLWYTQTSKSESEDWQQRLEKHVANAHAGKYKHEDNLPGIHDRVSEAPCADGSIYEFNDTYIEIKSGAMGERRGVMTYVTLMIVYFLYSFTDITLVMNSVWLTGVHFWMRTPATASDYITGLFVASMTAGCFYVVFRYARIFIRLENFVQRRLLIRFNRVTRQVYLHRPRFAGGIAVLDWEQVIAQSVVGEEESAN</sequence>
<proteinExistence type="predicted"/>
<feature type="transmembrane region" description="Helical" evidence="1">
    <location>
        <begin position="81"/>
        <end position="104"/>
    </location>
</feature>
<reference evidence="2 3" key="1">
    <citation type="submission" date="2018-06" db="EMBL/GenBank/DDBJ databases">
        <title>Bacteria isolated from soil of Wuhan.</title>
        <authorList>
            <person name="Wei X."/>
            <person name="Chunhua H."/>
        </authorList>
    </citation>
    <scope>NUCLEOTIDE SEQUENCE [LARGE SCALE GENOMIC DNA]</scope>
    <source>
        <strain evidence="3">xwS2</strain>
    </source>
</reference>
<feature type="transmembrane region" description="Helical" evidence="1">
    <location>
        <begin position="124"/>
        <end position="142"/>
    </location>
</feature>
<evidence type="ECO:0000313" key="2">
    <source>
        <dbReference type="EMBL" id="RWU22607.1"/>
    </source>
</evidence>
<comment type="caution">
    <text evidence="2">The sequence shown here is derived from an EMBL/GenBank/DDBJ whole genome shotgun (WGS) entry which is preliminary data.</text>
</comment>
<keyword evidence="1" id="KW-0812">Transmembrane</keyword>
<feature type="non-terminal residue" evidence="2">
    <location>
        <position position="202"/>
    </location>
</feature>
<accession>A0A443ZSV7</accession>
<dbReference type="EMBL" id="QJRG01000043">
    <property type="protein sequence ID" value="RWU22607.1"/>
    <property type="molecule type" value="Genomic_DNA"/>
</dbReference>
<dbReference type="Proteomes" id="UP000288983">
    <property type="component" value="Unassembled WGS sequence"/>
</dbReference>
<keyword evidence="1" id="KW-0472">Membrane</keyword>
<keyword evidence="1" id="KW-1133">Transmembrane helix</keyword>
<gene>
    <name evidence="2" type="ORF">DM813_12845</name>
</gene>
<protein>
    <submittedName>
        <fullName evidence="2">Uncharacterized protein</fullName>
    </submittedName>
</protein>
<dbReference type="AlphaFoldDB" id="A0A443ZSV7"/>
<evidence type="ECO:0000313" key="3">
    <source>
        <dbReference type="Proteomes" id="UP000288983"/>
    </source>
</evidence>
<name>A0A443ZSV7_9PSED</name>
<evidence type="ECO:0000256" key="1">
    <source>
        <dbReference type="SAM" id="Phobius"/>
    </source>
</evidence>
<organism evidence="2 3">
    <name type="scientific">Pseudomonas alkylphenolica</name>
    <dbReference type="NCBI Taxonomy" id="237609"/>
    <lineage>
        <taxon>Bacteria</taxon>
        <taxon>Pseudomonadati</taxon>
        <taxon>Pseudomonadota</taxon>
        <taxon>Gammaproteobacteria</taxon>
        <taxon>Pseudomonadales</taxon>
        <taxon>Pseudomonadaceae</taxon>
        <taxon>Pseudomonas</taxon>
    </lineage>
</organism>